<reference evidence="4" key="1">
    <citation type="submission" date="2022-10" db="EMBL/GenBank/DDBJ databases">
        <title>Whole-Genome Sequencing of Brachybacterium huguangmaarense BRM-3, Isolated from Betula schmidtii.</title>
        <authorList>
            <person name="Haam D."/>
        </authorList>
    </citation>
    <scope>NUCLEOTIDE SEQUENCE</scope>
    <source>
        <strain evidence="4">BRM-3</strain>
    </source>
</reference>
<proteinExistence type="predicted"/>
<dbReference type="EMBL" id="CP107020">
    <property type="protein sequence ID" value="UYG16873.1"/>
    <property type="molecule type" value="Genomic_DNA"/>
</dbReference>
<sequence length="202" mass="21671">MTAATTPDPPAPGADGTAAPAPEDPRHAPVHLWRELTMPLILVLVALYLIYGMVTMDVPTNADFPGPRFFPGVVTGVILGLVLLQVIASVRAWRRGTLVELGEDDDQRRQSGLVVEAGTQSRLNVRALVWIVGSFLVFSVLLEVLGWILAGALLFWCIAHAFGSRRTVLDIVIALTVSSAAYIIFDMALGLSLPSGILGWGF</sequence>
<name>A0ABY6G2J9_9MICO</name>
<organism evidence="4 5">
    <name type="scientific">Brachybacterium huguangmaarense</name>
    <dbReference type="NCBI Taxonomy" id="1652028"/>
    <lineage>
        <taxon>Bacteria</taxon>
        <taxon>Bacillati</taxon>
        <taxon>Actinomycetota</taxon>
        <taxon>Actinomycetes</taxon>
        <taxon>Micrococcales</taxon>
        <taxon>Dermabacteraceae</taxon>
        <taxon>Brachybacterium</taxon>
    </lineage>
</organism>
<evidence type="ECO:0000256" key="2">
    <source>
        <dbReference type="SAM" id="Phobius"/>
    </source>
</evidence>
<feature type="transmembrane region" description="Helical" evidence="2">
    <location>
        <begin position="127"/>
        <end position="156"/>
    </location>
</feature>
<evidence type="ECO:0000313" key="4">
    <source>
        <dbReference type="EMBL" id="UYG16873.1"/>
    </source>
</evidence>
<accession>A0ABY6G2J9</accession>
<gene>
    <name evidence="4" type="ORF">BRM3_00045</name>
</gene>
<keyword evidence="5" id="KW-1185">Reference proteome</keyword>
<feature type="domain" description="DUF1468" evidence="3">
    <location>
        <begin position="39"/>
        <end position="194"/>
    </location>
</feature>
<protein>
    <submittedName>
        <fullName evidence="4">Tripartite tricarboxylate transporter TctB family protein</fullName>
    </submittedName>
</protein>
<dbReference type="RefSeq" id="WP_263594086.1">
    <property type="nucleotide sequence ID" value="NZ_CP107020.1"/>
</dbReference>
<keyword evidence="2" id="KW-1133">Transmembrane helix</keyword>
<evidence type="ECO:0000313" key="5">
    <source>
        <dbReference type="Proteomes" id="UP001164305"/>
    </source>
</evidence>
<feature type="transmembrane region" description="Helical" evidence="2">
    <location>
        <begin position="68"/>
        <end position="88"/>
    </location>
</feature>
<dbReference type="Pfam" id="PF07331">
    <property type="entry name" value="TctB"/>
    <property type="match status" value="1"/>
</dbReference>
<feature type="transmembrane region" description="Helical" evidence="2">
    <location>
        <begin position="36"/>
        <end position="56"/>
    </location>
</feature>
<keyword evidence="2" id="KW-0812">Transmembrane</keyword>
<evidence type="ECO:0000259" key="3">
    <source>
        <dbReference type="Pfam" id="PF07331"/>
    </source>
</evidence>
<dbReference type="InterPro" id="IPR009936">
    <property type="entry name" value="DUF1468"/>
</dbReference>
<keyword evidence="2" id="KW-0472">Membrane</keyword>
<feature type="region of interest" description="Disordered" evidence="1">
    <location>
        <begin position="1"/>
        <end position="26"/>
    </location>
</feature>
<feature type="transmembrane region" description="Helical" evidence="2">
    <location>
        <begin position="168"/>
        <end position="185"/>
    </location>
</feature>
<evidence type="ECO:0000256" key="1">
    <source>
        <dbReference type="SAM" id="MobiDB-lite"/>
    </source>
</evidence>
<dbReference type="Proteomes" id="UP001164305">
    <property type="component" value="Chromosome"/>
</dbReference>